<dbReference type="EMBL" id="WNKC01000012">
    <property type="protein sequence ID" value="MVF06590.1"/>
    <property type="molecule type" value="Genomic_DNA"/>
</dbReference>
<dbReference type="RefSeq" id="WP_085337281.1">
    <property type="nucleotide sequence ID" value="NZ_JAOEGE010000002.1"/>
</dbReference>
<dbReference type="Pfam" id="PF09956">
    <property type="entry name" value="Phage_cement_2"/>
    <property type="match status" value="1"/>
</dbReference>
<evidence type="ECO:0000313" key="3">
    <source>
        <dbReference type="Proteomes" id="UP000443014"/>
    </source>
</evidence>
<organism evidence="2 3">
    <name type="scientific">Serratia marcescens</name>
    <dbReference type="NCBI Taxonomy" id="615"/>
    <lineage>
        <taxon>Bacteria</taxon>
        <taxon>Pseudomonadati</taxon>
        <taxon>Pseudomonadota</taxon>
        <taxon>Gammaproteobacteria</taxon>
        <taxon>Enterobacterales</taxon>
        <taxon>Yersiniaceae</taxon>
        <taxon>Serratia</taxon>
    </lineage>
</organism>
<sequence>MATNLQQDGTTLDWHNTTAETVLSGQPVAVGGLVGVAHNDIPAGLWGVLHMVGVFVLPKLADETWNAGDKLYLDATGALTAKADDGGAKAKAVASPLAGSAWSDGEAGQESAPVRLGF</sequence>
<feature type="region of interest" description="Disordered" evidence="1">
    <location>
        <begin position="98"/>
        <end position="118"/>
    </location>
</feature>
<accession>A0ABD6HVN1</accession>
<protein>
    <submittedName>
        <fullName evidence="2">DUF2190 family protein</fullName>
    </submittedName>
</protein>
<gene>
    <name evidence="2" type="ORF">GMA22_25485</name>
</gene>
<dbReference type="InterPro" id="IPR011231">
    <property type="entry name" value="Phage_VT1-Sakai_H0018"/>
</dbReference>
<comment type="caution">
    <text evidence="2">The sequence shown here is derived from an EMBL/GenBank/DDBJ whole genome shotgun (WGS) entry which is preliminary data.</text>
</comment>
<reference evidence="2 3" key="1">
    <citation type="submission" date="2019-11" db="EMBL/GenBank/DDBJ databases">
        <title>Whole genome sequence of a plant growth promoting strain Serratia marcescens BTL07 isolated from the rhizoplane of Chili (Capsicum annuum).</title>
        <authorList>
            <person name="Dutta S."/>
            <person name="Khatun A."/>
            <person name="Gupta D.R."/>
            <person name="Surovy M.Z."/>
            <person name="Rahman M.M."/>
            <person name="Mahmud N.U."/>
            <person name="Emes R."/>
            <person name="Warry A."/>
            <person name="West H."/>
            <person name="Clarke M.L."/>
            <person name="Islam M.T."/>
        </authorList>
    </citation>
    <scope>NUCLEOTIDE SEQUENCE [LARGE SCALE GENOMIC DNA]</scope>
    <source>
        <strain evidence="2 3">BTL07</strain>
    </source>
</reference>
<dbReference type="PIRSF" id="PIRSF030771">
    <property type="entry name" value="UCP030771"/>
    <property type="match status" value="1"/>
</dbReference>
<proteinExistence type="predicted"/>
<dbReference type="AlphaFoldDB" id="A0ABD6HVN1"/>
<name>A0ABD6HVN1_SERMA</name>
<evidence type="ECO:0000256" key="1">
    <source>
        <dbReference type="SAM" id="MobiDB-lite"/>
    </source>
</evidence>
<evidence type="ECO:0000313" key="2">
    <source>
        <dbReference type="EMBL" id="MVF06590.1"/>
    </source>
</evidence>
<dbReference type="Proteomes" id="UP000443014">
    <property type="component" value="Unassembled WGS sequence"/>
</dbReference>